<accession>A0ABQ5G904</accession>
<gene>
    <name evidence="1" type="ORF">Tco_1031441</name>
</gene>
<name>A0ABQ5G904_9ASTR</name>
<protein>
    <submittedName>
        <fullName evidence="1">Uncharacterized protein</fullName>
    </submittedName>
</protein>
<proteinExistence type="predicted"/>
<dbReference type="Proteomes" id="UP001151760">
    <property type="component" value="Unassembled WGS sequence"/>
</dbReference>
<organism evidence="1 2">
    <name type="scientific">Tanacetum coccineum</name>
    <dbReference type="NCBI Taxonomy" id="301880"/>
    <lineage>
        <taxon>Eukaryota</taxon>
        <taxon>Viridiplantae</taxon>
        <taxon>Streptophyta</taxon>
        <taxon>Embryophyta</taxon>
        <taxon>Tracheophyta</taxon>
        <taxon>Spermatophyta</taxon>
        <taxon>Magnoliopsida</taxon>
        <taxon>eudicotyledons</taxon>
        <taxon>Gunneridae</taxon>
        <taxon>Pentapetalae</taxon>
        <taxon>asterids</taxon>
        <taxon>campanulids</taxon>
        <taxon>Asterales</taxon>
        <taxon>Asteraceae</taxon>
        <taxon>Asteroideae</taxon>
        <taxon>Anthemideae</taxon>
        <taxon>Anthemidinae</taxon>
        <taxon>Tanacetum</taxon>
    </lineage>
</organism>
<keyword evidence="2" id="KW-1185">Reference proteome</keyword>
<reference evidence="1" key="1">
    <citation type="journal article" date="2022" name="Int. J. Mol. Sci.">
        <title>Draft Genome of Tanacetum Coccineum: Genomic Comparison of Closely Related Tanacetum-Family Plants.</title>
        <authorList>
            <person name="Yamashiro T."/>
            <person name="Shiraishi A."/>
            <person name="Nakayama K."/>
            <person name="Satake H."/>
        </authorList>
    </citation>
    <scope>NUCLEOTIDE SEQUENCE</scope>
</reference>
<comment type="caution">
    <text evidence="1">The sequence shown here is derived from an EMBL/GenBank/DDBJ whole genome shotgun (WGS) entry which is preliminary data.</text>
</comment>
<evidence type="ECO:0000313" key="1">
    <source>
        <dbReference type="EMBL" id="GJT72155.1"/>
    </source>
</evidence>
<evidence type="ECO:0000313" key="2">
    <source>
        <dbReference type="Proteomes" id="UP001151760"/>
    </source>
</evidence>
<reference evidence="1" key="2">
    <citation type="submission" date="2022-01" db="EMBL/GenBank/DDBJ databases">
        <authorList>
            <person name="Yamashiro T."/>
            <person name="Shiraishi A."/>
            <person name="Satake H."/>
            <person name="Nakayama K."/>
        </authorList>
    </citation>
    <scope>NUCLEOTIDE SEQUENCE</scope>
</reference>
<sequence length="99" mass="11289">MIPSREGGVLANSETNISSHIIDVHVDVEELARATTAKLDRIWVDLVRKEIKSLLDIIDVAEHRIESDTNVVEGLMKLILQSMKDTAKWMEQLEPYFTK</sequence>
<dbReference type="EMBL" id="BQNB010018232">
    <property type="protein sequence ID" value="GJT72155.1"/>
    <property type="molecule type" value="Genomic_DNA"/>
</dbReference>